<dbReference type="InterPro" id="IPR000620">
    <property type="entry name" value="EamA_dom"/>
</dbReference>
<feature type="transmembrane region" description="Helical" evidence="5">
    <location>
        <begin position="159"/>
        <end position="176"/>
    </location>
</feature>
<evidence type="ECO:0000313" key="8">
    <source>
        <dbReference type="Proteomes" id="UP000198851"/>
    </source>
</evidence>
<protein>
    <submittedName>
        <fullName evidence="7">Permease of the drug/metabolite transporter (DMT) superfamily</fullName>
    </submittedName>
</protein>
<evidence type="ECO:0000256" key="5">
    <source>
        <dbReference type="SAM" id="Phobius"/>
    </source>
</evidence>
<dbReference type="InterPro" id="IPR050638">
    <property type="entry name" value="AA-Vitamin_Transporters"/>
</dbReference>
<keyword evidence="4 5" id="KW-0472">Membrane</keyword>
<dbReference type="AlphaFoldDB" id="A0A1I4CNY9"/>
<feature type="transmembrane region" description="Helical" evidence="5">
    <location>
        <begin position="41"/>
        <end position="61"/>
    </location>
</feature>
<evidence type="ECO:0000256" key="3">
    <source>
        <dbReference type="ARBA" id="ARBA00022989"/>
    </source>
</evidence>
<dbReference type="PANTHER" id="PTHR32322:SF9">
    <property type="entry name" value="AMINO-ACID METABOLITE EFFLUX PUMP-RELATED"/>
    <property type="match status" value="1"/>
</dbReference>
<feature type="transmembrane region" description="Helical" evidence="5">
    <location>
        <begin position="188"/>
        <end position="209"/>
    </location>
</feature>
<dbReference type="PANTHER" id="PTHR32322">
    <property type="entry name" value="INNER MEMBRANE TRANSPORTER"/>
    <property type="match status" value="1"/>
</dbReference>
<feature type="transmembrane region" description="Helical" evidence="5">
    <location>
        <begin position="133"/>
        <end position="153"/>
    </location>
</feature>
<dbReference type="SUPFAM" id="SSF103481">
    <property type="entry name" value="Multidrug resistance efflux transporter EmrE"/>
    <property type="match status" value="2"/>
</dbReference>
<sequence length="306" mass="32337">MSTQTPPSPTPSSWLMIGLLGLVWGGTFMVMAIALEGYPPLTVACARTVLGALGLLALLPLTGRRIPMLPPRVWATVVWIGLFSTAIPFLLLSWGISHVASAFAGVSMAAVPLFVLPLAHFFSDEKLIPRRLIGVLIGFSGALVLIGPGLANIGNGSEPLAQLACLAAALCYAISSTITRRCPPIDPLVLSALTLLVGAIPLVPLMLVVDGVPEWQGMRTSGAILFLGLIPTAAATLLRVHVIQTAGSVFMTLVNYQVPIWSMVFGAIVLSEDLPFRFFIALSLVLVGLAVSQWNSLKGLLRRAKS</sequence>
<evidence type="ECO:0000313" key="7">
    <source>
        <dbReference type="EMBL" id="SFK81969.1"/>
    </source>
</evidence>
<organism evidence="7 8">
    <name type="scientific">Shimia haliotis</name>
    <dbReference type="NCBI Taxonomy" id="1280847"/>
    <lineage>
        <taxon>Bacteria</taxon>
        <taxon>Pseudomonadati</taxon>
        <taxon>Pseudomonadota</taxon>
        <taxon>Alphaproteobacteria</taxon>
        <taxon>Rhodobacterales</taxon>
        <taxon>Roseobacteraceae</taxon>
    </lineage>
</organism>
<name>A0A1I4CNY9_9RHOB</name>
<feature type="transmembrane region" description="Helical" evidence="5">
    <location>
        <begin position="12"/>
        <end position="35"/>
    </location>
</feature>
<feature type="domain" description="EamA" evidence="6">
    <location>
        <begin position="162"/>
        <end position="291"/>
    </location>
</feature>
<dbReference type="Pfam" id="PF00892">
    <property type="entry name" value="EamA"/>
    <property type="match status" value="2"/>
</dbReference>
<feature type="transmembrane region" description="Helical" evidence="5">
    <location>
        <begin position="249"/>
        <end position="270"/>
    </location>
</feature>
<evidence type="ECO:0000256" key="2">
    <source>
        <dbReference type="ARBA" id="ARBA00022692"/>
    </source>
</evidence>
<comment type="subcellular location">
    <subcellularLocation>
        <location evidence="1">Membrane</location>
        <topology evidence="1">Multi-pass membrane protein</topology>
    </subcellularLocation>
</comment>
<keyword evidence="3 5" id="KW-1133">Transmembrane helix</keyword>
<feature type="transmembrane region" description="Helical" evidence="5">
    <location>
        <begin position="276"/>
        <end position="297"/>
    </location>
</feature>
<keyword evidence="8" id="KW-1185">Reference proteome</keyword>
<dbReference type="OrthoDB" id="9810556at2"/>
<dbReference type="EMBL" id="FOSZ01000002">
    <property type="protein sequence ID" value="SFK81969.1"/>
    <property type="molecule type" value="Genomic_DNA"/>
</dbReference>
<reference evidence="8" key="1">
    <citation type="submission" date="2016-10" db="EMBL/GenBank/DDBJ databases">
        <authorList>
            <person name="Varghese N."/>
            <person name="Submissions S."/>
        </authorList>
    </citation>
    <scope>NUCLEOTIDE SEQUENCE [LARGE SCALE GENOMIC DNA]</scope>
    <source>
        <strain evidence="8">DSM 28453</strain>
    </source>
</reference>
<evidence type="ECO:0000256" key="4">
    <source>
        <dbReference type="ARBA" id="ARBA00023136"/>
    </source>
</evidence>
<evidence type="ECO:0000259" key="6">
    <source>
        <dbReference type="Pfam" id="PF00892"/>
    </source>
</evidence>
<evidence type="ECO:0000256" key="1">
    <source>
        <dbReference type="ARBA" id="ARBA00004141"/>
    </source>
</evidence>
<keyword evidence="2 5" id="KW-0812">Transmembrane</keyword>
<feature type="transmembrane region" description="Helical" evidence="5">
    <location>
        <begin position="73"/>
        <end position="96"/>
    </location>
</feature>
<dbReference type="InterPro" id="IPR037185">
    <property type="entry name" value="EmrE-like"/>
</dbReference>
<dbReference type="GO" id="GO:0016020">
    <property type="term" value="C:membrane"/>
    <property type="evidence" value="ECO:0007669"/>
    <property type="project" value="UniProtKB-SubCell"/>
</dbReference>
<dbReference type="RefSeq" id="WP_093322182.1">
    <property type="nucleotide sequence ID" value="NZ_FOSZ01000002.1"/>
</dbReference>
<proteinExistence type="predicted"/>
<gene>
    <name evidence="7" type="ORF">SAMN04488036_102350</name>
</gene>
<feature type="domain" description="EamA" evidence="6">
    <location>
        <begin position="15"/>
        <end position="146"/>
    </location>
</feature>
<accession>A0A1I4CNY9</accession>
<feature type="transmembrane region" description="Helical" evidence="5">
    <location>
        <begin position="221"/>
        <end position="242"/>
    </location>
</feature>
<feature type="transmembrane region" description="Helical" evidence="5">
    <location>
        <begin position="102"/>
        <end position="121"/>
    </location>
</feature>
<dbReference type="Proteomes" id="UP000198851">
    <property type="component" value="Unassembled WGS sequence"/>
</dbReference>
<dbReference type="STRING" id="1280847.SAMN04488036_102350"/>